<feature type="transmembrane region" description="Helical" evidence="3">
    <location>
        <begin position="99"/>
        <end position="117"/>
    </location>
</feature>
<dbReference type="EMBL" id="JAUSRO010000016">
    <property type="protein sequence ID" value="MDP9902203.1"/>
    <property type="molecule type" value="Genomic_DNA"/>
</dbReference>
<evidence type="ECO:0000256" key="1">
    <source>
        <dbReference type="ARBA" id="ARBA00012528"/>
    </source>
</evidence>
<dbReference type="InterPro" id="IPR000160">
    <property type="entry name" value="GGDEF_dom"/>
</dbReference>
<organism evidence="5 6">
    <name type="scientific">Variovorax ginsengisoli</name>
    <dbReference type="NCBI Taxonomy" id="363844"/>
    <lineage>
        <taxon>Bacteria</taxon>
        <taxon>Pseudomonadati</taxon>
        <taxon>Pseudomonadota</taxon>
        <taxon>Betaproteobacteria</taxon>
        <taxon>Burkholderiales</taxon>
        <taxon>Comamonadaceae</taxon>
        <taxon>Variovorax</taxon>
    </lineage>
</organism>
<evidence type="ECO:0000256" key="2">
    <source>
        <dbReference type="ARBA" id="ARBA00034247"/>
    </source>
</evidence>
<gene>
    <name evidence="5" type="ORF">J2W36_004479</name>
</gene>
<dbReference type="PANTHER" id="PTHR45138:SF9">
    <property type="entry name" value="DIGUANYLATE CYCLASE DGCM-RELATED"/>
    <property type="match status" value="1"/>
</dbReference>
<keyword evidence="6" id="KW-1185">Reference proteome</keyword>
<accession>A0ABT9SCW9</accession>
<evidence type="ECO:0000313" key="5">
    <source>
        <dbReference type="EMBL" id="MDP9902203.1"/>
    </source>
</evidence>
<reference evidence="5 6" key="1">
    <citation type="submission" date="2023-07" db="EMBL/GenBank/DDBJ databases">
        <title>Sorghum-associated microbial communities from plants grown in Nebraska, USA.</title>
        <authorList>
            <person name="Schachtman D."/>
        </authorList>
    </citation>
    <scope>NUCLEOTIDE SEQUENCE [LARGE SCALE GENOMIC DNA]</scope>
    <source>
        <strain evidence="5 6">DS1607</strain>
    </source>
</reference>
<feature type="transmembrane region" description="Helical" evidence="3">
    <location>
        <begin position="123"/>
        <end position="145"/>
    </location>
</feature>
<feature type="transmembrane region" description="Helical" evidence="3">
    <location>
        <begin position="193"/>
        <end position="215"/>
    </location>
</feature>
<proteinExistence type="predicted"/>
<dbReference type="SMART" id="SM00267">
    <property type="entry name" value="GGDEF"/>
    <property type="match status" value="1"/>
</dbReference>
<comment type="catalytic activity">
    <reaction evidence="2">
        <text>2 GTP = 3',3'-c-di-GMP + 2 diphosphate</text>
        <dbReference type="Rhea" id="RHEA:24898"/>
        <dbReference type="ChEBI" id="CHEBI:33019"/>
        <dbReference type="ChEBI" id="CHEBI:37565"/>
        <dbReference type="ChEBI" id="CHEBI:58805"/>
        <dbReference type="EC" id="2.7.7.65"/>
    </reaction>
</comment>
<dbReference type="NCBIfam" id="TIGR00254">
    <property type="entry name" value="GGDEF"/>
    <property type="match status" value="1"/>
</dbReference>
<feature type="transmembrane region" description="Helical" evidence="3">
    <location>
        <begin position="12"/>
        <end position="32"/>
    </location>
</feature>
<dbReference type="PANTHER" id="PTHR45138">
    <property type="entry name" value="REGULATORY COMPONENTS OF SENSORY TRANSDUCTION SYSTEM"/>
    <property type="match status" value="1"/>
</dbReference>
<feature type="transmembrane region" description="Helical" evidence="3">
    <location>
        <begin position="68"/>
        <end position="87"/>
    </location>
</feature>
<dbReference type="RefSeq" id="WP_307691956.1">
    <property type="nucleotide sequence ID" value="NZ_JAUSRO010000016.1"/>
</dbReference>
<dbReference type="InterPro" id="IPR029787">
    <property type="entry name" value="Nucleotide_cyclase"/>
</dbReference>
<dbReference type="EC" id="2.7.7.65" evidence="1"/>
<dbReference type="Gene3D" id="3.30.70.270">
    <property type="match status" value="1"/>
</dbReference>
<comment type="caution">
    <text evidence="5">The sequence shown here is derived from an EMBL/GenBank/DDBJ whole genome shotgun (WGS) entry which is preliminary data.</text>
</comment>
<keyword evidence="3" id="KW-0472">Membrane</keyword>
<dbReference type="PROSITE" id="PS50887">
    <property type="entry name" value="GGDEF"/>
    <property type="match status" value="1"/>
</dbReference>
<evidence type="ECO:0000256" key="3">
    <source>
        <dbReference type="SAM" id="Phobius"/>
    </source>
</evidence>
<dbReference type="InterPro" id="IPR043128">
    <property type="entry name" value="Rev_trsase/Diguanyl_cyclase"/>
</dbReference>
<evidence type="ECO:0000259" key="4">
    <source>
        <dbReference type="PROSITE" id="PS50887"/>
    </source>
</evidence>
<dbReference type="Proteomes" id="UP001226867">
    <property type="component" value="Unassembled WGS sequence"/>
</dbReference>
<keyword evidence="3" id="KW-0812">Transmembrane</keyword>
<dbReference type="CDD" id="cd01949">
    <property type="entry name" value="GGDEF"/>
    <property type="match status" value="1"/>
</dbReference>
<protein>
    <recommendedName>
        <fullName evidence="1">diguanylate cyclase</fullName>
        <ecNumber evidence="1">2.7.7.65</ecNumber>
    </recommendedName>
</protein>
<dbReference type="Pfam" id="PF00990">
    <property type="entry name" value="GGDEF"/>
    <property type="match status" value="1"/>
</dbReference>
<dbReference type="SUPFAM" id="SSF55073">
    <property type="entry name" value="Nucleotide cyclase"/>
    <property type="match status" value="1"/>
</dbReference>
<feature type="transmembrane region" description="Helical" evidence="3">
    <location>
        <begin position="157"/>
        <end position="181"/>
    </location>
</feature>
<keyword evidence="3" id="KW-1133">Transmembrane helix</keyword>
<feature type="domain" description="GGDEF" evidence="4">
    <location>
        <begin position="256"/>
        <end position="398"/>
    </location>
</feature>
<sequence>MSETASVLDPRSIILVAGVMGLMMAFVIFFLRRSYPASVGGLREWTLGPVLSFGSTLLFAARGFVPDFVSIVVANMVLFQACIYHYVGSQRFLGDSGSTRQWTVLNLLLGVGLFWFMAVHPNYPARLILFTGAVTLMFVMHTRLYMRHSSDDLGMRLMTGVLVAQAVVAGLRGISAVAGLAGHGIMDNAWLQSGYLVMYSLTALFLTIGAVVLASDRMRAEFEFMATHDTLTGALTRRAILNLCEQELDRCQRTGSDMALLMIDIDHFKLVNDTYGHLVGDAVLRLAVARMQRVLGEGGHLGRYGGEEFLALLPGSGGARAEHTAEQLRNALLQPFDADTYLASTWATSPKPPTPPTASFGIASHRGEGETLDHMLLRADTAVYRSKALGRNRVEHAG</sequence>
<name>A0ABT9SCW9_9BURK</name>
<evidence type="ECO:0000313" key="6">
    <source>
        <dbReference type="Proteomes" id="UP001226867"/>
    </source>
</evidence>
<dbReference type="InterPro" id="IPR050469">
    <property type="entry name" value="Diguanylate_Cyclase"/>
</dbReference>